<dbReference type="InterPro" id="IPR001763">
    <property type="entry name" value="Rhodanese-like_dom"/>
</dbReference>
<dbReference type="Gene3D" id="3.40.250.10">
    <property type="entry name" value="Rhodanese-like domain"/>
    <property type="match status" value="1"/>
</dbReference>
<dbReference type="InterPro" id="IPR036873">
    <property type="entry name" value="Rhodanese-like_dom_sf"/>
</dbReference>
<dbReference type="PANTHER" id="PTHR43031">
    <property type="entry name" value="FAD-DEPENDENT OXIDOREDUCTASE"/>
    <property type="match status" value="1"/>
</dbReference>
<organism evidence="2 3">
    <name type="scientific">Tenacibaculum tangerinum</name>
    <dbReference type="NCBI Taxonomy" id="3038772"/>
    <lineage>
        <taxon>Bacteria</taxon>
        <taxon>Pseudomonadati</taxon>
        <taxon>Bacteroidota</taxon>
        <taxon>Flavobacteriia</taxon>
        <taxon>Flavobacteriales</taxon>
        <taxon>Flavobacteriaceae</taxon>
        <taxon>Tenacibaculum</taxon>
    </lineage>
</organism>
<accession>A0ABY8L281</accession>
<reference evidence="2 3" key="1">
    <citation type="submission" date="2023-04" db="EMBL/GenBank/DDBJ databases">
        <title>Tenacibaculum tangerinum sp. nov., isolated from sea tidal flat of South Korea.</title>
        <authorList>
            <person name="Lee S.H."/>
            <person name="Kim J.-J."/>
        </authorList>
    </citation>
    <scope>NUCLEOTIDE SEQUENCE [LARGE SCALE GENOMIC DNA]</scope>
    <source>
        <strain evidence="2 3">GRR-S3-23</strain>
    </source>
</reference>
<proteinExistence type="predicted"/>
<dbReference type="SUPFAM" id="SSF52821">
    <property type="entry name" value="Rhodanese/Cell cycle control phosphatase"/>
    <property type="match status" value="1"/>
</dbReference>
<dbReference type="Proteomes" id="UP001232001">
    <property type="component" value="Chromosome"/>
</dbReference>
<dbReference type="Pfam" id="PF00581">
    <property type="entry name" value="Rhodanese"/>
    <property type="match status" value="1"/>
</dbReference>
<dbReference type="PROSITE" id="PS50206">
    <property type="entry name" value="RHODANESE_3"/>
    <property type="match status" value="1"/>
</dbReference>
<dbReference type="RefSeq" id="WP_279649965.1">
    <property type="nucleotide sequence ID" value="NZ_CP122539.1"/>
</dbReference>
<feature type="domain" description="Rhodanese" evidence="1">
    <location>
        <begin position="39"/>
        <end position="122"/>
    </location>
</feature>
<dbReference type="PANTHER" id="PTHR43031:SF1">
    <property type="entry name" value="PYRIDINE NUCLEOTIDE-DISULPHIDE OXIDOREDUCTASE"/>
    <property type="match status" value="1"/>
</dbReference>
<dbReference type="PROSITE" id="PS51257">
    <property type="entry name" value="PROKAR_LIPOPROTEIN"/>
    <property type="match status" value="1"/>
</dbReference>
<evidence type="ECO:0000313" key="2">
    <source>
        <dbReference type="EMBL" id="WGH74084.1"/>
    </source>
</evidence>
<keyword evidence="3" id="KW-1185">Reference proteome</keyword>
<dbReference type="CDD" id="cd00158">
    <property type="entry name" value="RHOD"/>
    <property type="match status" value="1"/>
</dbReference>
<dbReference type="EMBL" id="CP122539">
    <property type="protein sequence ID" value="WGH74084.1"/>
    <property type="molecule type" value="Genomic_DNA"/>
</dbReference>
<evidence type="ECO:0000259" key="1">
    <source>
        <dbReference type="PROSITE" id="PS50206"/>
    </source>
</evidence>
<dbReference type="SMART" id="SM00450">
    <property type="entry name" value="RHOD"/>
    <property type="match status" value="1"/>
</dbReference>
<gene>
    <name evidence="2" type="ORF">P8625_08105</name>
</gene>
<sequence length="124" mass="14075">MNKSVLLIGLFVTVVLSCRPQTHEAKDITVEDLQMILENENTVQLLDVRTPEEWAEGVIETPIKIDVTGDDFEGKALEKLDKTKPVYVYCRSGVRSKRATELLVKKGYNAYNVLGGYLEWTEKK</sequence>
<dbReference type="InterPro" id="IPR050229">
    <property type="entry name" value="GlpE_sulfurtransferase"/>
</dbReference>
<protein>
    <submittedName>
        <fullName evidence="2">Rhodanese-like domain-containing protein</fullName>
    </submittedName>
</protein>
<name>A0ABY8L281_9FLAO</name>
<evidence type="ECO:0000313" key="3">
    <source>
        <dbReference type="Proteomes" id="UP001232001"/>
    </source>
</evidence>